<dbReference type="Gene3D" id="1.10.10.620">
    <property type="entry name" value="ribosome modulation factor like domain"/>
    <property type="match status" value="1"/>
</dbReference>
<accession>A0A9E5JXL6</accession>
<dbReference type="EMBL" id="JAAONZ010000009">
    <property type="protein sequence ID" value="NHO66461.1"/>
    <property type="molecule type" value="Genomic_DNA"/>
</dbReference>
<dbReference type="NCBIfam" id="NF011162">
    <property type="entry name" value="PRK14563.1"/>
    <property type="match status" value="1"/>
</dbReference>
<evidence type="ECO:0000256" key="4">
    <source>
        <dbReference type="SAM" id="MobiDB-lite"/>
    </source>
</evidence>
<evidence type="ECO:0000256" key="3">
    <source>
        <dbReference type="HAMAP-Rule" id="MF_00919"/>
    </source>
</evidence>
<gene>
    <name evidence="3 5" type="primary">rmf</name>
    <name evidence="5" type="ORF">G8770_13010</name>
</gene>
<dbReference type="InterPro" id="IPR023200">
    <property type="entry name" value="RMF_sf"/>
</dbReference>
<dbReference type="InterPro" id="IPR007040">
    <property type="entry name" value="Ribosome_modulation_factor"/>
</dbReference>
<comment type="similarity">
    <text evidence="3">Belongs to the ribosome modulation factor family.</text>
</comment>
<keyword evidence="1 3" id="KW-0963">Cytoplasm</keyword>
<evidence type="ECO:0000256" key="1">
    <source>
        <dbReference type="ARBA" id="ARBA00022490"/>
    </source>
</evidence>
<keyword evidence="2 3" id="KW-0810">Translation regulation</keyword>
<dbReference type="AlphaFoldDB" id="A0A9E5JXL6"/>
<name>A0A9E5JXL6_9GAMM</name>
<dbReference type="NCBIfam" id="NF041886">
    <property type="entry name" value="Rmf_CrpP_fam"/>
    <property type="match status" value="1"/>
</dbReference>
<proteinExistence type="inferred from homology"/>
<evidence type="ECO:0000313" key="5">
    <source>
        <dbReference type="EMBL" id="NHO66461.1"/>
    </source>
</evidence>
<evidence type="ECO:0000313" key="6">
    <source>
        <dbReference type="Proteomes" id="UP000787472"/>
    </source>
</evidence>
<organism evidence="5 6">
    <name type="scientific">Pseudomaricurvus hydrocarbonicus</name>
    <dbReference type="NCBI Taxonomy" id="1470433"/>
    <lineage>
        <taxon>Bacteria</taxon>
        <taxon>Pseudomonadati</taxon>
        <taxon>Pseudomonadota</taxon>
        <taxon>Gammaproteobacteria</taxon>
        <taxon>Cellvibrionales</taxon>
        <taxon>Cellvibrionaceae</taxon>
        <taxon>Pseudomaricurvus</taxon>
    </lineage>
</organism>
<dbReference type="GO" id="GO:0005737">
    <property type="term" value="C:cytoplasm"/>
    <property type="evidence" value="ECO:0007669"/>
    <property type="project" value="UniProtKB-SubCell"/>
</dbReference>
<comment type="caution">
    <text evidence="5">The sequence shown here is derived from an EMBL/GenBank/DDBJ whole genome shotgun (WGS) entry which is preliminary data.</text>
</comment>
<evidence type="ECO:0000256" key="2">
    <source>
        <dbReference type="ARBA" id="ARBA00022845"/>
    </source>
</evidence>
<dbReference type="Proteomes" id="UP000787472">
    <property type="component" value="Unassembled WGS sequence"/>
</dbReference>
<feature type="compositionally biased region" description="Polar residues" evidence="4">
    <location>
        <begin position="1"/>
        <end position="12"/>
    </location>
</feature>
<comment type="subcellular location">
    <subcellularLocation>
        <location evidence="3">Cytoplasm</location>
    </subcellularLocation>
</comment>
<keyword evidence="6" id="KW-1185">Reference proteome</keyword>
<reference evidence="5" key="1">
    <citation type="submission" date="2020-03" db="EMBL/GenBank/DDBJ databases">
        <authorList>
            <person name="Guo F."/>
        </authorList>
    </citation>
    <scope>NUCLEOTIDE SEQUENCE</scope>
    <source>
        <strain evidence="5">JCM 30134</strain>
    </source>
</reference>
<comment type="function">
    <text evidence="3">During stationary phase, converts 70S ribosomes to an inactive dimeric form (100S ribosomes).</text>
</comment>
<feature type="region of interest" description="Disordered" evidence="4">
    <location>
        <begin position="1"/>
        <end position="28"/>
    </location>
</feature>
<dbReference type="HAMAP" id="MF_00919">
    <property type="entry name" value="RMF"/>
    <property type="match status" value="1"/>
</dbReference>
<dbReference type="RefSeq" id="WP_167187295.1">
    <property type="nucleotide sequence ID" value="NZ_JAAONZ010000009.1"/>
</dbReference>
<dbReference type="Pfam" id="PF04957">
    <property type="entry name" value="RMF"/>
    <property type="match status" value="1"/>
</dbReference>
<sequence>MKTQKRSQTSRAYSKGYQAGIDGRSRSLCPHENETVRQNWLTGWREGRTDHWDGFNKAALAQKLSNL</sequence>
<protein>
    <recommendedName>
        <fullName evidence="3">Ribosome modulation factor</fullName>
        <shortName evidence="3">RMF</shortName>
    </recommendedName>
</protein>
<dbReference type="GO" id="GO:0006417">
    <property type="term" value="P:regulation of translation"/>
    <property type="evidence" value="ECO:0007669"/>
    <property type="project" value="UniProtKB-UniRule"/>
</dbReference>